<feature type="transmembrane region" description="Helical" evidence="2">
    <location>
        <begin position="369"/>
        <end position="390"/>
    </location>
</feature>
<dbReference type="InterPro" id="IPR041881">
    <property type="entry name" value="PqqD_sf"/>
</dbReference>
<dbReference type="EMBL" id="CP036278">
    <property type="protein sequence ID" value="QDU54860.1"/>
    <property type="molecule type" value="Genomic_DNA"/>
</dbReference>
<dbReference type="AlphaFoldDB" id="A0A518AJH9"/>
<feature type="transmembrane region" description="Helical" evidence="2">
    <location>
        <begin position="441"/>
        <end position="460"/>
    </location>
</feature>
<feature type="transmembrane region" description="Helical" evidence="2">
    <location>
        <begin position="263"/>
        <end position="286"/>
    </location>
</feature>
<evidence type="ECO:0000313" key="4">
    <source>
        <dbReference type="Proteomes" id="UP000315750"/>
    </source>
</evidence>
<dbReference type="GO" id="GO:0005737">
    <property type="term" value="C:cytoplasm"/>
    <property type="evidence" value="ECO:0007669"/>
    <property type="project" value="TreeGrafter"/>
</dbReference>
<keyword evidence="3" id="KW-0482">Metalloprotease</keyword>
<dbReference type="Proteomes" id="UP000315750">
    <property type="component" value="Chromosome"/>
</dbReference>
<dbReference type="PANTHER" id="PTHR13325:SF3">
    <property type="entry name" value="MEMBRANE-BOUND TRANSCRIPTION FACTOR SITE-2 PROTEASE"/>
    <property type="match status" value="1"/>
</dbReference>
<protein>
    <submittedName>
        <fullName evidence="3">Peptide zinc metalloprotease protein YydH</fullName>
    </submittedName>
</protein>
<keyword evidence="1" id="KW-0175">Coiled coil</keyword>
<dbReference type="KEGG" id="amuc:Pan181_10440"/>
<dbReference type="Gene3D" id="1.10.10.1150">
    <property type="entry name" value="Coenzyme PQQ synthesis protein D (PqqD)"/>
    <property type="match status" value="1"/>
</dbReference>
<keyword evidence="2" id="KW-0812">Transmembrane</keyword>
<evidence type="ECO:0000256" key="2">
    <source>
        <dbReference type="SAM" id="Phobius"/>
    </source>
</evidence>
<keyword evidence="3" id="KW-0645">Protease</keyword>
<feature type="transmembrane region" description="Helical" evidence="2">
    <location>
        <begin position="402"/>
        <end position="421"/>
    </location>
</feature>
<gene>
    <name evidence="3" type="primary">yydH</name>
    <name evidence="3" type="ORF">Pan181_10440</name>
</gene>
<sequence>MATTTLADSLVSSSSRPLPIRMRPDLVARKQRYQGRIYWVVKEPVGLQYFRFEEEEYAILKMLDGRASLEQIAEQFEAQFPPQTIRTEELQHFIGTLHRSGLVITNAGGQGEQLKKLRDEKVNKQRISTFSNILAVRFKGIDPERILNFLHGYLWWFWTKPMLVVNSIIVSMAALLILVQFDVFQSKLPTFHEFFRADSWENWLLLGLVIGGTKIFHEFGHGLSCKYFGGECHEMGVMFLVLTPCLYCNVSDSWMLPNRWHRAAIGAAGMYVEVVLASICTFIWWFSDSDTTLNNVCLNIMFVSSVSTILFNANPLLRYDGYYILSDIIEIPNLRQKATTILTRKLGHWCLGIEPQDDPFLPQGNQALFALYSMAAAVYRWVVLFSILYFLNKVFEPYGLKILGQAIAMMSVYGLVVMPLWQLYKYFKVPGRLGKVKGWRLAISAAIVVAFLVGVASIPLPSHVYSHLVVQPSNSESVIVQQTGVLEEISEGIKPGVYVTEGQQLARLTNPELEAMVLELEGQKKLYEERLIALDTASRLGDTNQRNSAKGQIATVKQSLIGLEKQLEDQRENLERLVIRAPRSGVVIPPELVPEPKAVEEQLPTWWGTPFDKRNLGATLETGTKFCVVGNPKQLEARILLEQGDSDFVAVGQKVTVLLDQSPWLHYTSEINDIEKDEIPVVPSRLSSLTGGPLATEMDDAGVPRPLTPHFYAFAPITYDGNVLIGQIGQAKIAIPDRTLWQRLSRYVARTFNFDL</sequence>
<feature type="transmembrane region" description="Helical" evidence="2">
    <location>
        <begin position="237"/>
        <end position="256"/>
    </location>
</feature>
<keyword evidence="3" id="KW-0378">Hydrolase</keyword>
<feature type="transmembrane region" description="Helical" evidence="2">
    <location>
        <begin position="153"/>
        <end position="179"/>
    </location>
</feature>
<dbReference type="GO" id="GO:0016020">
    <property type="term" value="C:membrane"/>
    <property type="evidence" value="ECO:0007669"/>
    <property type="project" value="InterPro"/>
</dbReference>
<dbReference type="PANTHER" id="PTHR13325">
    <property type="entry name" value="PROTEASE M50 MEMBRANE-BOUND TRANSCRIPTION FACTOR SITE 2 PROTEASE"/>
    <property type="match status" value="1"/>
</dbReference>
<keyword evidence="2" id="KW-0472">Membrane</keyword>
<evidence type="ECO:0000313" key="3">
    <source>
        <dbReference type="EMBL" id="QDU54860.1"/>
    </source>
</evidence>
<keyword evidence="2" id="KW-1133">Transmembrane helix</keyword>
<feature type="coiled-coil region" evidence="1">
    <location>
        <begin position="510"/>
        <end position="580"/>
    </location>
</feature>
<dbReference type="OrthoDB" id="9759690at2"/>
<dbReference type="GO" id="GO:0004222">
    <property type="term" value="F:metalloendopeptidase activity"/>
    <property type="evidence" value="ECO:0007669"/>
    <property type="project" value="InterPro"/>
</dbReference>
<accession>A0A518AJH9</accession>
<dbReference type="RefSeq" id="WP_145245792.1">
    <property type="nucleotide sequence ID" value="NZ_CP036278.1"/>
</dbReference>
<name>A0A518AJH9_9BACT</name>
<evidence type="ECO:0000256" key="1">
    <source>
        <dbReference type="SAM" id="Coils"/>
    </source>
</evidence>
<feature type="transmembrane region" description="Helical" evidence="2">
    <location>
        <begin position="292"/>
        <end position="313"/>
    </location>
</feature>
<organism evidence="3 4">
    <name type="scientific">Aeoliella mucimassa</name>
    <dbReference type="NCBI Taxonomy" id="2527972"/>
    <lineage>
        <taxon>Bacteria</taxon>
        <taxon>Pseudomonadati</taxon>
        <taxon>Planctomycetota</taxon>
        <taxon>Planctomycetia</taxon>
        <taxon>Pirellulales</taxon>
        <taxon>Lacipirellulaceae</taxon>
        <taxon>Aeoliella</taxon>
    </lineage>
</organism>
<dbReference type="InterPro" id="IPR001193">
    <property type="entry name" value="MBTPS2"/>
</dbReference>
<reference evidence="3 4" key="1">
    <citation type="submission" date="2019-02" db="EMBL/GenBank/DDBJ databases">
        <title>Deep-cultivation of Planctomycetes and their phenomic and genomic characterization uncovers novel biology.</title>
        <authorList>
            <person name="Wiegand S."/>
            <person name="Jogler M."/>
            <person name="Boedeker C."/>
            <person name="Pinto D."/>
            <person name="Vollmers J."/>
            <person name="Rivas-Marin E."/>
            <person name="Kohn T."/>
            <person name="Peeters S.H."/>
            <person name="Heuer A."/>
            <person name="Rast P."/>
            <person name="Oberbeckmann S."/>
            <person name="Bunk B."/>
            <person name="Jeske O."/>
            <person name="Meyerdierks A."/>
            <person name="Storesund J.E."/>
            <person name="Kallscheuer N."/>
            <person name="Luecker S."/>
            <person name="Lage O.M."/>
            <person name="Pohl T."/>
            <person name="Merkel B.J."/>
            <person name="Hornburger P."/>
            <person name="Mueller R.-W."/>
            <person name="Bruemmer F."/>
            <person name="Labrenz M."/>
            <person name="Spormann A.M."/>
            <person name="Op den Camp H."/>
            <person name="Overmann J."/>
            <person name="Amann R."/>
            <person name="Jetten M.S.M."/>
            <person name="Mascher T."/>
            <person name="Medema M.H."/>
            <person name="Devos D.P."/>
            <person name="Kaster A.-K."/>
            <person name="Ovreas L."/>
            <person name="Rohde M."/>
            <person name="Galperin M.Y."/>
            <person name="Jogler C."/>
        </authorList>
    </citation>
    <scope>NUCLEOTIDE SEQUENCE [LARGE SCALE GENOMIC DNA]</scope>
    <source>
        <strain evidence="3 4">Pan181</strain>
    </source>
</reference>
<proteinExistence type="predicted"/>
<keyword evidence="4" id="KW-1185">Reference proteome</keyword>
<dbReference type="GO" id="GO:0031293">
    <property type="term" value="P:membrane protein intracellular domain proteolysis"/>
    <property type="evidence" value="ECO:0007669"/>
    <property type="project" value="TreeGrafter"/>
</dbReference>